<sequence>MAATFVYFRTADEEIDFLKQHLSRLQQGSVQSGAALSEMQARLEGESATRAAAQQEQSTRLEALSQALGFSRALMAQSIAQRVEALEERMGMERKELYARHSRLRDEVTTEGQEGSLRLQEVSSRFHSAVESLERRCQTLEAAKEEIQLRLAET</sequence>
<evidence type="ECO:0000256" key="1">
    <source>
        <dbReference type="SAM" id="Coils"/>
    </source>
</evidence>
<reference evidence="2" key="1">
    <citation type="submission" date="2021-02" db="EMBL/GenBank/DDBJ databases">
        <authorList>
            <person name="Dougan E. K."/>
            <person name="Rhodes N."/>
            <person name="Thang M."/>
            <person name="Chan C."/>
        </authorList>
    </citation>
    <scope>NUCLEOTIDE SEQUENCE</scope>
</reference>
<protein>
    <submittedName>
        <fullName evidence="2">Uncharacterized protein</fullName>
    </submittedName>
</protein>
<dbReference type="EMBL" id="CAJNJA010015008">
    <property type="protein sequence ID" value="CAE7354782.1"/>
    <property type="molecule type" value="Genomic_DNA"/>
</dbReference>
<keyword evidence="1" id="KW-0175">Coiled coil</keyword>
<gene>
    <name evidence="2" type="ORF">SNEC2469_LOCUS9260</name>
</gene>
<evidence type="ECO:0000313" key="3">
    <source>
        <dbReference type="Proteomes" id="UP000601435"/>
    </source>
</evidence>
<dbReference type="AlphaFoldDB" id="A0A812P8W2"/>
<dbReference type="Proteomes" id="UP000601435">
    <property type="component" value="Unassembled WGS sequence"/>
</dbReference>
<comment type="caution">
    <text evidence="2">The sequence shown here is derived from an EMBL/GenBank/DDBJ whole genome shotgun (WGS) entry which is preliminary data.</text>
</comment>
<feature type="coiled-coil region" evidence="1">
    <location>
        <begin position="36"/>
        <end position="96"/>
    </location>
</feature>
<proteinExistence type="predicted"/>
<organism evidence="2 3">
    <name type="scientific">Symbiodinium necroappetens</name>
    <dbReference type="NCBI Taxonomy" id="1628268"/>
    <lineage>
        <taxon>Eukaryota</taxon>
        <taxon>Sar</taxon>
        <taxon>Alveolata</taxon>
        <taxon>Dinophyceae</taxon>
        <taxon>Suessiales</taxon>
        <taxon>Symbiodiniaceae</taxon>
        <taxon>Symbiodinium</taxon>
    </lineage>
</organism>
<name>A0A812P8W2_9DINO</name>
<dbReference type="OrthoDB" id="439211at2759"/>
<keyword evidence="3" id="KW-1185">Reference proteome</keyword>
<evidence type="ECO:0000313" key="2">
    <source>
        <dbReference type="EMBL" id="CAE7354782.1"/>
    </source>
</evidence>
<accession>A0A812P8W2</accession>
<feature type="non-terminal residue" evidence="2">
    <location>
        <position position="1"/>
    </location>
</feature>